<keyword evidence="4" id="KW-0597">Phosphoprotein</keyword>
<evidence type="ECO:0000259" key="7">
    <source>
        <dbReference type="Pfam" id="PF14313"/>
    </source>
</evidence>
<proteinExistence type="evidence at transcript level"/>
<evidence type="ECO:0000313" key="8">
    <source>
        <dbReference type="EMBL" id="AJP33324.1"/>
    </source>
</evidence>
<evidence type="ECO:0000256" key="3">
    <source>
        <dbReference type="ARBA" id="ARBA00022495"/>
    </source>
</evidence>
<feature type="domain" description="Phosphoprotein P soyouz module" evidence="7">
    <location>
        <begin position="2"/>
        <end position="56"/>
    </location>
</feature>
<dbReference type="InterPro" id="IPR025909">
    <property type="entry name" value="Soyouz_module"/>
</dbReference>
<evidence type="ECO:0000256" key="4">
    <source>
        <dbReference type="ARBA" id="ARBA00022553"/>
    </source>
</evidence>
<dbReference type="InterPro" id="IPR004897">
    <property type="entry name" value="P/V_Pprotein_paramyxoviral"/>
</dbReference>
<sequence>MDASPSDAEISAWIDKGLDTVEHFLSVATPPVRSLGKSSIKPGNTGELISAAEKLVSNMEGITASSPTMKGPDPAVRPKERTKPPQDNAQNQEQNDIYEEVIPSESTALIPKSAPKKPSRNKEKVMSMMALSPPEDNSAKEKPSVFKRGGIPPPHGPAATDKGATGGRLQSAGQQGSHESQNGATQYVTQYLNPRTEDPVGADSAQMSALCVREIMHYLQTLETRITNLDWKVDKLLSQQSTITQIKNDQHTIKASLATIEGLITTIKIMDPGVGPGATAAQAKKIFKEVPVVISGPILGENQVIHADTIQLDELARPSPAKGKQAKTASPNPNAVIGYRSTLQSLVKECITNPGLRQKFDVAINSVKTEQDFKQVRRDIIRSAT</sequence>
<keyword evidence="3" id="KW-0691">RNA editing</keyword>
<evidence type="ECO:0000313" key="11">
    <source>
        <dbReference type="Proteomes" id="UP000175289"/>
    </source>
</evidence>
<dbReference type="Proteomes" id="UP000175289">
    <property type="component" value="Segment"/>
</dbReference>
<dbReference type="Pfam" id="PF03210">
    <property type="entry name" value="Paramyx_P_V_C"/>
    <property type="match status" value="1"/>
</dbReference>
<organism evidence="8 10">
    <name type="scientific">Teviot virus</name>
    <dbReference type="NCBI Taxonomy" id="1554501"/>
    <lineage>
        <taxon>Viruses</taxon>
        <taxon>Riboviria</taxon>
        <taxon>Orthornavirae</taxon>
        <taxon>Negarnaviricota</taxon>
        <taxon>Haploviricotina</taxon>
        <taxon>Monjiviricetes</taxon>
        <taxon>Mononegavirales</taxon>
        <taxon>Paramyxoviridae</taxon>
        <taxon>Rubulavirinae</taxon>
        <taxon>Pararubulavirus</taxon>
        <taxon>Pararubulavirus teviotense</taxon>
    </lineage>
</organism>
<dbReference type="Pfam" id="PF14313">
    <property type="entry name" value="Soyouz_module"/>
    <property type="match status" value="1"/>
</dbReference>
<keyword evidence="11" id="KW-1185">Reference proteome</keyword>
<dbReference type="EMBL" id="KP271123">
    <property type="protein sequence ID" value="AJP33324.1"/>
    <property type="molecule type" value="mRNA"/>
</dbReference>
<reference evidence="8" key="1">
    <citation type="submission" date="2014-12" db="EMBL/GenBank/DDBJ databases">
        <authorList>
            <person name="Burroughs A."/>
            <person name="Tachedjian M."/>
            <person name="Crameri G."/>
            <person name="Meers J."/>
            <person name="Durr P."/>
            <person name="Wang L."/>
            <person name="Smith I."/>
            <person name="Todd S."/>
            <person name="Barr J."/>
            <person name="Marsh G."/>
            <person name="Yu M."/>
        </authorList>
    </citation>
    <scope>NUCLEOTIDE SEQUENCE</scope>
    <source>
        <strain evidence="9">Cedar Grove</strain>
        <strain evidence="8">Geelong</strain>
    </source>
</reference>
<dbReference type="Proteomes" id="UP000157104">
    <property type="component" value="Segment"/>
</dbReference>
<evidence type="ECO:0000256" key="6">
    <source>
        <dbReference type="SAM" id="MobiDB-lite"/>
    </source>
</evidence>
<evidence type="ECO:0000256" key="1">
    <source>
        <dbReference type="ARBA" id="ARBA00009016"/>
    </source>
</evidence>
<name>A0A0C5I317_9MONO</name>
<feature type="compositionally biased region" description="Polar residues" evidence="6">
    <location>
        <begin position="171"/>
        <end position="182"/>
    </location>
</feature>
<feature type="region of interest" description="Disordered" evidence="6">
    <location>
        <begin position="59"/>
        <end position="182"/>
    </location>
</feature>
<gene>
    <name evidence="8" type="primary">P</name>
    <name evidence="8" type="synonym">V</name>
</gene>
<evidence type="ECO:0000313" key="10">
    <source>
        <dbReference type="Proteomes" id="UP000157104"/>
    </source>
</evidence>
<comment type="similarity">
    <text evidence="1">Belongs to the rubulavirus/avulavirus P protein family.</text>
</comment>
<dbReference type="Gene3D" id="1.20.5.300">
    <property type="match status" value="1"/>
</dbReference>
<protein>
    <recommendedName>
        <fullName evidence="2">Phosphoprotein</fullName>
    </recommendedName>
</protein>
<dbReference type="Gene3D" id="1.10.8.10">
    <property type="entry name" value="DNA helicase RuvA subunit, C-terminal domain"/>
    <property type="match status" value="1"/>
</dbReference>
<dbReference type="EMBL" id="KP271124">
    <property type="protein sequence ID" value="AJP33331.1"/>
    <property type="molecule type" value="mRNA"/>
</dbReference>
<reference evidence="10 11" key="2">
    <citation type="journal article" date="2015" name="Genome Announc.">
        <title>Complete genome sequence of teviot paramyxovirus, a novel rubulavirus isolated from fruit bats in australia.</title>
        <authorList>
            <person name="Burroughs A.L."/>
            <person name="Tachedjian M."/>
            <person name="Crameri G."/>
            <person name="Durr P.A."/>
            <person name="Marsh G.A."/>
            <person name="Wang L.F."/>
        </authorList>
    </citation>
    <scope>NUCLEOTIDE SEQUENCE [LARGE SCALE GENOMIC DNA]</scope>
    <source>
        <strain evidence="9">Cedar Grove</strain>
        <strain evidence="8">Geelong</strain>
    </source>
</reference>
<evidence type="ECO:0000313" key="9">
    <source>
        <dbReference type="EMBL" id="AJP33331.1"/>
    </source>
</evidence>
<dbReference type="OrthoDB" id="9580at10239"/>
<evidence type="ECO:0000256" key="2">
    <source>
        <dbReference type="ARBA" id="ARBA00020572"/>
    </source>
</evidence>
<keyword evidence="5" id="KW-0693">Viral RNA replication</keyword>
<feature type="compositionally biased region" description="Polar residues" evidence="6">
    <location>
        <begin position="85"/>
        <end position="95"/>
    </location>
</feature>
<evidence type="ECO:0000256" key="5">
    <source>
        <dbReference type="ARBA" id="ARBA00022953"/>
    </source>
</evidence>
<accession>A0A0C5I317</accession>